<dbReference type="Gene3D" id="3.40.50.1240">
    <property type="entry name" value="Phosphoglycerate mutase-like"/>
    <property type="match status" value="1"/>
</dbReference>
<dbReference type="RefSeq" id="XP_003684428.1">
    <property type="nucleotide sequence ID" value="XM_003684380.1"/>
</dbReference>
<dbReference type="PANTHER" id="PTHR48100">
    <property type="entry name" value="BROAD-SPECIFICITY PHOSPHATASE YOR283W-RELATED"/>
    <property type="match status" value="1"/>
</dbReference>
<dbReference type="OMA" id="GWLIWRD"/>
<dbReference type="PANTHER" id="PTHR48100:SF15">
    <property type="entry name" value="SEDOHEPTULOSE 1,7-BISPHOSPHATASE"/>
    <property type="match status" value="1"/>
</dbReference>
<evidence type="ECO:0000313" key="3">
    <source>
        <dbReference type="EMBL" id="CCE61994.1"/>
    </source>
</evidence>
<dbReference type="CDD" id="cd07067">
    <property type="entry name" value="HP_PGM_like"/>
    <property type="match status" value="1"/>
</dbReference>
<dbReference type="SMART" id="SM00855">
    <property type="entry name" value="PGAM"/>
    <property type="match status" value="1"/>
</dbReference>
<dbReference type="AlphaFoldDB" id="G8BPR3"/>
<dbReference type="GeneID" id="11534956"/>
<dbReference type="STRING" id="1071381.G8BPR3"/>
<evidence type="ECO:0000256" key="2">
    <source>
        <dbReference type="PIRSR" id="PIRSR613078-2"/>
    </source>
</evidence>
<dbReference type="SUPFAM" id="SSF53254">
    <property type="entry name" value="Phosphoglycerate mutase-like"/>
    <property type="match status" value="1"/>
</dbReference>
<evidence type="ECO:0000313" key="4">
    <source>
        <dbReference type="Proteomes" id="UP000005666"/>
    </source>
</evidence>
<feature type="binding site" evidence="2">
    <location>
        <begin position="98"/>
        <end position="101"/>
    </location>
    <ligand>
        <name>substrate</name>
    </ligand>
</feature>
<dbReference type="Proteomes" id="UP000005666">
    <property type="component" value="Chromosome 2"/>
</dbReference>
<dbReference type="InterPro" id="IPR029033">
    <property type="entry name" value="His_PPase_superfam"/>
</dbReference>
<feature type="binding site" evidence="2">
    <location>
        <position position="68"/>
    </location>
    <ligand>
        <name>substrate</name>
    </ligand>
</feature>
<dbReference type="FunFam" id="3.40.50.1240:FF:000037">
    <property type="entry name" value="Sedoheptulose 1,7-bisphosphatase"/>
    <property type="match status" value="1"/>
</dbReference>
<dbReference type="KEGG" id="tpf:TPHA_0B03220"/>
<dbReference type="EMBL" id="HE612857">
    <property type="protein sequence ID" value="CCE61994.1"/>
    <property type="molecule type" value="Genomic_DNA"/>
</dbReference>
<dbReference type="GO" id="GO:0046390">
    <property type="term" value="P:ribose phosphate biosynthetic process"/>
    <property type="evidence" value="ECO:0007669"/>
    <property type="project" value="EnsemblFungi"/>
</dbReference>
<sequence length="268" mass="30611">MAPTPRLVAIRHGQTEWSKSGQYTGSTDLPLTEDGVEEMRTAGLSIFQKNNLISPERVTYIVVSPRTRAQQTMNLMLESVPEERKKHIKVIVDEDVREWEYGDYEGRLTSEIIELRKSRGLDKERPWLIWRDGCENGESSEQFGFRLSRAIQRIRQLHKISHEKNEAADILLFAHGHSIRYLSALWFGLGVEKECSEEQKKEVVHRYDNNGELIPDVHMETYSHMVSNPNFLLCPGGMVVLGYSHGCLDEPALELSGAFIPQNSICLT</sequence>
<organism evidence="3 4">
    <name type="scientific">Tetrapisispora phaffii (strain ATCC 24235 / CBS 4417 / NBRC 1672 / NRRL Y-8282 / UCD 70-5)</name>
    <name type="common">Yeast</name>
    <name type="synonym">Fabospora phaffii</name>
    <dbReference type="NCBI Taxonomy" id="1071381"/>
    <lineage>
        <taxon>Eukaryota</taxon>
        <taxon>Fungi</taxon>
        <taxon>Dikarya</taxon>
        <taxon>Ascomycota</taxon>
        <taxon>Saccharomycotina</taxon>
        <taxon>Saccharomycetes</taxon>
        <taxon>Saccharomycetales</taxon>
        <taxon>Saccharomycetaceae</taxon>
        <taxon>Tetrapisispora</taxon>
    </lineage>
</organism>
<feature type="active site" description="Proton donor/acceptor" evidence="1">
    <location>
        <position position="98"/>
    </location>
</feature>
<gene>
    <name evidence="3" type="primary">TPHA0B03220</name>
    <name evidence="3" type="ordered locus">TPHA_0B03220</name>
</gene>
<dbReference type="InterPro" id="IPR050275">
    <property type="entry name" value="PGM_Phosphatase"/>
</dbReference>
<name>G8BPR3_TETPH</name>
<dbReference type="eggNOG" id="KOG0235">
    <property type="taxonomic scope" value="Eukaryota"/>
</dbReference>
<dbReference type="HOGENOM" id="CLU_033323_13_0_1"/>
<accession>G8BPR3</accession>
<dbReference type="OrthoDB" id="4818801at2759"/>
<protein>
    <submittedName>
        <fullName evidence="3">Uncharacterized protein</fullName>
    </submittedName>
</protein>
<reference evidence="3 4" key="1">
    <citation type="journal article" date="2011" name="Proc. Natl. Acad. Sci. U.S.A.">
        <title>Evolutionary erosion of yeast sex chromosomes by mating-type switching accidents.</title>
        <authorList>
            <person name="Gordon J.L."/>
            <person name="Armisen D."/>
            <person name="Proux-Wera E."/>
            <person name="Oheigeartaigh S.S."/>
            <person name="Byrne K.P."/>
            <person name="Wolfe K.H."/>
        </authorList>
    </citation>
    <scope>NUCLEOTIDE SEQUENCE [LARGE SCALE GENOMIC DNA]</scope>
    <source>
        <strain evidence="4">ATCC 24235 / CBS 4417 / NBRC 1672 / NRRL Y-8282 / UCD 70-5</strain>
    </source>
</reference>
<feature type="active site" description="Tele-phosphohistidine intermediate" evidence="1">
    <location>
        <position position="12"/>
    </location>
</feature>
<evidence type="ECO:0000256" key="1">
    <source>
        <dbReference type="PIRSR" id="PIRSR613078-1"/>
    </source>
</evidence>
<keyword evidence="4" id="KW-1185">Reference proteome</keyword>
<dbReference type="GO" id="GO:0050278">
    <property type="term" value="F:sedoheptulose-bisphosphatase activity"/>
    <property type="evidence" value="ECO:0007669"/>
    <property type="project" value="EnsemblFungi"/>
</dbReference>
<dbReference type="Pfam" id="PF00300">
    <property type="entry name" value="His_Phos_1"/>
    <property type="match status" value="1"/>
</dbReference>
<feature type="binding site" evidence="2">
    <location>
        <begin position="24"/>
        <end position="25"/>
    </location>
    <ligand>
        <name>substrate</name>
    </ligand>
</feature>
<proteinExistence type="predicted"/>
<dbReference type="InterPro" id="IPR013078">
    <property type="entry name" value="His_Pase_superF_clade-1"/>
</dbReference>